<evidence type="ECO:0000313" key="6">
    <source>
        <dbReference type="Proteomes" id="UP001464891"/>
    </source>
</evidence>
<dbReference type="Pfam" id="PF00069">
    <property type="entry name" value="Pkinase"/>
    <property type="match status" value="1"/>
</dbReference>
<evidence type="ECO:0000256" key="2">
    <source>
        <dbReference type="ARBA" id="ARBA00022840"/>
    </source>
</evidence>
<keyword evidence="5" id="KW-0418">Kinase</keyword>
<dbReference type="SMART" id="SM00220">
    <property type="entry name" value="S_TKc"/>
    <property type="match status" value="1"/>
</dbReference>
<proteinExistence type="predicted"/>
<comment type="caution">
    <text evidence="5">The sequence shown here is derived from an EMBL/GenBank/DDBJ whole genome shotgun (WGS) entry which is preliminary data.</text>
</comment>
<keyword evidence="5" id="KW-0808">Transferase</keyword>
<dbReference type="InterPro" id="IPR008271">
    <property type="entry name" value="Ser/Thr_kinase_AS"/>
</dbReference>
<keyword evidence="6" id="KW-1185">Reference proteome</keyword>
<keyword evidence="3" id="KW-1133">Transmembrane helix</keyword>
<dbReference type="PROSITE" id="PS50011">
    <property type="entry name" value="PROTEIN_KINASE_DOM"/>
    <property type="match status" value="1"/>
</dbReference>
<dbReference type="SUPFAM" id="SSF56112">
    <property type="entry name" value="Protein kinase-like (PK-like)"/>
    <property type="match status" value="1"/>
</dbReference>
<organism evidence="5 6">
    <name type="scientific">Trichocoleus desertorum GB2-A4</name>
    <dbReference type="NCBI Taxonomy" id="2933944"/>
    <lineage>
        <taxon>Bacteria</taxon>
        <taxon>Bacillati</taxon>
        <taxon>Cyanobacteriota</taxon>
        <taxon>Cyanophyceae</taxon>
        <taxon>Leptolyngbyales</taxon>
        <taxon>Trichocoleusaceae</taxon>
        <taxon>Trichocoleus</taxon>
    </lineage>
</organism>
<dbReference type="CDD" id="cd14014">
    <property type="entry name" value="STKc_PknB_like"/>
    <property type="match status" value="1"/>
</dbReference>
<evidence type="ECO:0000256" key="3">
    <source>
        <dbReference type="SAM" id="Phobius"/>
    </source>
</evidence>
<dbReference type="PANTHER" id="PTHR24363:SF7">
    <property type="entry name" value="SERINE_THREONINE-PROTEIN KINASE-LIKE PROTEIN E"/>
    <property type="match status" value="1"/>
</dbReference>
<gene>
    <name evidence="5" type="ORF">NC998_20125</name>
</gene>
<dbReference type="InterPro" id="IPR000719">
    <property type="entry name" value="Prot_kinase_dom"/>
</dbReference>
<dbReference type="RefSeq" id="WP_190440117.1">
    <property type="nucleotide sequence ID" value="NZ_JAMPKM010000014.1"/>
</dbReference>
<dbReference type="Proteomes" id="UP001464891">
    <property type="component" value="Unassembled WGS sequence"/>
</dbReference>
<dbReference type="EMBL" id="JAMPKM010000014">
    <property type="protein sequence ID" value="MEP0819411.1"/>
    <property type="molecule type" value="Genomic_DNA"/>
</dbReference>
<dbReference type="InterPro" id="IPR011009">
    <property type="entry name" value="Kinase-like_dom_sf"/>
</dbReference>
<keyword evidence="3" id="KW-0812">Transmembrane</keyword>
<keyword evidence="3" id="KW-0472">Membrane</keyword>
<dbReference type="PANTHER" id="PTHR24363">
    <property type="entry name" value="SERINE/THREONINE PROTEIN KINASE"/>
    <property type="match status" value="1"/>
</dbReference>
<sequence>MLEPEQVLHIRQGTPTEAHYRLKQKLGQTAGRQTWLAEDLAAQPPELVVIKLLAFGDQVQWDDLKLFEREAQVLRQLKHSQIPKYRDYFSIDDRLLWFGLVQDHISGASLKQLIAGGQHFSERQVRQMAANLLHLLIYLHELSPPVLHRDIKPSNLILGKDNYIYLIDFGAVQDKAAAEGSTFTVVGTYGYAPMEQFGGRAVAASDLYALGATLIHLLTGVSPAELPQKDLQIQFADRVSLDPDFVWWVAKLVQPDVAKRFQTARQALGALRSLEASKASPLSISSQQPDPSRERSPALQRERAIVPHFDTRIQLHQTADELLIQVPGANPWNLLYLIPVAIGLAIFGQIWAPVMASMSWQFGNTLFFFLPIVLLIAASTYWDFLPTYVQFTPEKFAIYKSPFGFSLTMIQGSNAEIHNIFHTLRAFRAGKQTYEKRVVTIQTYSSESFFAKGFSWDECNWLVKVIKEWLRMT</sequence>
<protein>
    <submittedName>
        <fullName evidence="5">Serine/threonine protein kinase</fullName>
    </submittedName>
</protein>
<dbReference type="PROSITE" id="PS00108">
    <property type="entry name" value="PROTEIN_KINASE_ST"/>
    <property type="match status" value="1"/>
</dbReference>
<name>A0ABV0JEE2_9CYAN</name>
<keyword evidence="2" id="KW-0067">ATP-binding</keyword>
<dbReference type="Gene3D" id="1.10.510.10">
    <property type="entry name" value="Transferase(Phosphotransferase) domain 1"/>
    <property type="match status" value="1"/>
</dbReference>
<evidence type="ECO:0000256" key="1">
    <source>
        <dbReference type="ARBA" id="ARBA00022741"/>
    </source>
</evidence>
<accession>A0ABV0JEE2</accession>
<reference evidence="5 6" key="1">
    <citation type="submission" date="2022-04" db="EMBL/GenBank/DDBJ databases">
        <title>Positive selection, recombination, and allopatry shape intraspecific diversity of widespread and dominant cyanobacteria.</title>
        <authorList>
            <person name="Wei J."/>
            <person name="Shu W."/>
            <person name="Hu C."/>
        </authorList>
    </citation>
    <scope>NUCLEOTIDE SEQUENCE [LARGE SCALE GENOMIC DNA]</scope>
    <source>
        <strain evidence="5 6">GB2-A4</strain>
    </source>
</reference>
<feature type="domain" description="Protein kinase" evidence="4">
    <location>
        <begin position="20"/>
        <end position="274"/>
    </location>
</feature>
<keyword evidence="1" id="KW-0547">Nucleotide-binding</keyword>
<evidence type="ECO:0000313" key="5">
    <source>
        <dbReference type="EMBL" id="MEP0819411.1"/>
    </source>
</evidence>
<dbReference type="GO" id="GO:0004674">
    <property type="term" value="F:protein serine/threonine kinase activity"/>
    <property type="evidence" value="ECO:0007669"/>
    <property type="project" value="UniProtKB-KW"/>
</dbReference>
<evidence type="ECO:0000259" key="4">
    <source>
        <dbReference type="PROSITE" id="PS50011"/>
    </source>
</evidence>
<feature type="transmembrane region" description="Helical" evidence="3">
    <location>
        <begin position="334"/>
        <end position="354"/>
    </location>
</feature>
<keyword evidence="5" id="KW-0723">Serine/threonine-protein kinase</keyword>
<feature type="transmembrane region" description="Helical" evidence="3">
    <location>
        <begin position="366"/>
        <end position="385"/>
    </location>
</feature>